<evidence type="ECO:0000313" key="2">
    <source>
        <dbReference type="EMBL" id="URD71908.1"/>
    </source>
</evidence>
<proteinExistence type="predicted"/>
<dbReference type="EMBL" id="CP097502">
    <property type="protein sequence ID" value="URD71908.1"/>
    <property type="molecule type" value="Genomic_DNA"/>
</dbReference>
<sequence length="176" mass="19986">MEAHPFRSLATSPIQDKRIEPIVAVNARSNSRTIHSHGSTPAPAPNSLFYKYRPPCPQSGQRLLLSVTFSLFSKRSLFGSFDSGRNVRPRKGGQGARQGRGEASPKGSPRQHPGHHQAGHPPPCPPWRRQAHQRPHLRGDPRRPQDLPRERHPRRRHVHGARPPQDRHRHGRRLRS</sequence>
<feature type="region of interest" description="Disordered" evidence="1">
    <location>
        <begin position="78"/>
        <end position="176"/>
    </location>
</feature>
<feature type="compositionally biased region" description="Basic and acidic residues" evidence="1">
    <location>
        <begin position="137"/>
        <end position="150"/>
    </location>
</feature>
<organism evidence="2 3">
    <name type="scientific">Musa troglodytarum</name>
    <name type="common">fe'i banana</name>
    <dbReference type="NCBI Taxonomy" id="320322"/>
    <lineage>
        <taxon>Eukaryota</taxon>
        <taxon>Viridiplantae</taxon>
        <taxon>Streptophyta</taxon>
        <taxon>Embryophyta</taxon>
        <taxon>Tracheophyta</taxon>
        <taxon>Spermatophyta</taxon>
        <taxon>Magnoliopsida</taxon>
        <taxon>Liliopsida</taxon>
        <taxon>Zingiberales</taxon>
        <taxon>Musaceae</taxon>
        <taxon>Musa</taxon>
    </lineage>
</organism>
<evidence type="ECO:0000256" key="1">
    <source>
        <dbReference type="SAM" id="MobiDB-lite"/>
    </source>
</evidence>
<accession>A0A9E7J8G6</accession>
<feature type="compositionally biased region" description="Basic residues" evidence="1">
    <location>
        <begin position="151"/>
        <end position="160"/>
    </location>
</feature>
<dbReference type="OrthoDB" id="695955at2759"/>
<dbReference type="AlphaFoldDB" id="A0A9E7J8G6"/>
<keyword evidence="3" id="KW-1185">Reference proteome</keyword>
<gene>
    <name evidence="2" type="ORF">MUK42_08103</name>
</gene>
<reference evidence="2" key="1">
    <citation type="submission" date="2022-05" db="EMBL/GenBank/DDBJ databases">
        <title>The Musa troglodytarum L. genome provides insights into the mechanism of non-climacteric behaviour and enrichment of carotenoids.</title>
        <authorList>
            <person name="Wang J."/>
        </authorList>
    </citation>
    <scope>NUCLEOTIDE SEQUENCE</scope>
    <source>
        <tissue evidence="2">Leaf</tissue>
    </source>
</reference>
<name>A0A9E7J8G6_9LILI</name>
<protein>
    <submittedName>
        <fullName evidence="2">Uncharacterized protein</fullName>
    </submittedName>
</protein>
<feature type="compositionally biased region" description="Basic residues" evidence="1">
    <location>
        <begin position="167"/>
        <end position="176"/>
    </location>
</feature>
<evidence type="ECO:0000313" key="3">
    <source>
        <dbReference type="Proteomes" id="UP001055439"/>
    </source>
</evidence>
<dbReference type="Proteomes" id="UP001055439">
    <property type="component" value="Chromosome 1"/>
</dbReference>